<keyword evidence="1" id="KW-0472">Membrane</keyword>
<evidence type="ECO:0000313" key="3">
    <source>
        <dbReference type="Proteomes" id="UP000182703"/>
    </source>
</evidence>
<dbReference type="EMBL" id="CP018095">
    <property type="protein sequence ID" value="APF38375.1"/>
    <property type="molecule type" value="Genomic_DNA"/>
</dbReference>
<dbReference type="Proteomes" id="UP000182703">
    <property type="component" value="Chromosome"/>
</dbReference>
<keyword evidence="1" id="KW-1133">Transmembrane helix</keyword>
<name>A0AAC9NZT8_9HYPH</name>
<proteinExistence type="predicted"/>
<evidence type="ECO:0000256" key="1">
    <source>
        <dbReference type="SAM" id="Phobius"/>
    </source>
</evidence>
<organism evidence="2 3">
    <name type="scientific">Chelatococcus daeguensis</name>
    <dbReference type="NCBI Taxonomy" id="444444"/>
    <lineage>
        <taxon>Bacteria</taxon>
        <taxon>Pseudomonadati</taxon>
        <taxon>Pseudomonadota</taxon>
        <taxon>Alphaproteobacteria</taxon>
        <taxon>Hyphomicrobiales</taxon>
        <taxon>Chelatococcaceae</taxon>
        <taxon>Chelatococcus</taxon>
    </lineage>
</organism>
<protein>
    <submittedName>
        <fullName evidence="2">Uncharacterized protein</fullName>
    </submittedName>
</protein>
<feature type="transmembrane region" description="Helical" evidence="1">
    <location>
        <begin position="21"/>
        <end position="40"/>
    </location>
</feature>
<reference evidence="2 3" key="1">
    <citation type="submission" date="2016-11" db="EMBL/GenBank/DDBJ databases">
        <title>Complete genome sequence of the aerobically denitrifying bacterium Chelatococcus daeguensis TAD1.</title>
        <authorList>
            <person name="Yang Y."/>
            <person name="Huang S."/>
            <person name="Lin E."/>
        </authorList>
    </citation>
    <scope>NUCLEOTIDE SEQUENCE [LARGE SCALE GENOMIC DNA]</scope>
    <source>
        <strain evidence="2 3">TAD1</strain>
    </source>
</reference>
<sequence length="101" mass="10751">MNAEPRPIGIIRLHKRWADGYTPISQVLILLLSGGAYILSQHTGLGAPERTGAFILFTAIILATVSWQAVGLGIVRAPMIMRGIDLVSAATSANRPSGRSQ</sequence>
<dbReference type="RefSeq" id="WP_071924157.1">
    <property type="nucleotide sequence ID" value="NZ_CP018095.1"/>
</dbReference>
<dbReference type="KEGG" id="cdq:BOQ54_14465"/>
<keyword evidence="1" id="KW-0812">Transmembrane</keyword>
<feature type="transmembrane region" description="Helical" evidence="1">
    <location>
        <begin position="52"/>
        <end position="75"/>
    </location>
</feature>
<accession>A0AAC9NZT8</accession>
<gene>
    <name evidence="2" type="ORF">BOQ54_14465</name>
</gene>
<keyword evidence="3" id="KW-1185">Reference proteome</keyword>
<dbReference type="AlphaFoldDB" id="A0AAC9NZT8"/>
<evidence type="ECO:0000313" key="2">
    <source>
        <dbReference type="EMBL" id="APF38375.1"/>
    </source>
</evidence>